<dbReference type="SUPFAM" id="SSF55486">
    <property type="entry name" value="Metalloproteases ('zincins'), catalytic domain"/>
    <property type="match status" value="1"/>
</dbReference>
<name>A0ABS1E3E5_9GAMM</name>
<keyword evidence="3 8" id="KW-0540">Nuclease</keyword>
<evidence type="ECO:0000313" key="9">
    <source>
        <dbReference type="EMBL" id="MBK1726023.1"/>
    </source>
</evidence>
<reference evidence="9 10" key="1">
    <citation type="journal article" date="2020" name="Microorganisms">
        <title>Osmotic Adaptation and Compatible Solute Biosynthesis of Phototrophic Bacteria as Revealed from Genome Analyses.</title>
        <authorList>
            <person name="Imhoff J.F."/>
            <person name="Rahn T."/>
            <person name="Kunzel S."/>
            <person name="Keller A."/>
            <person name="Neulinger S.C."/>
        </authorList>
    </citation>
    <scope>NUCLEOTIDE SEQUENCE [LARGE SCALE GENOMIC DNA]</scope>
    <source>
        <strain evidence="9 10">DSM 15116</strain>
    </source>
</reference>
<evidence type="ECO:0000256" key="5">
    <source>
        <dbReference type="ARBA" id="ARBA00022759"/>
    </source>
</evidence>
<comment type="function">
    <text evidence="8">Single strand-specific metallo-endoribonuclease involved in late-stage 70S ribosome quality control and in maturation of the 3' terminus of the 16S rRNA.</text>
</comment>
<dbReference type="RefSeq" id="WP_200256712.1">
    <property type="nucleotide sequence ID" value="NZ_NRSH01000019.1"/>
</dbReference>
<proteinExistence type="inferred from homology"/>
<evidence type="ECO:0000256" key="1">
    <source>
        <dbReference type="ARBA" id="ARBA00010875"/>
    </source>
</evidence>
<dbReference type="InterPro" id="IPR002036">
    <property type="entry name" value="YbeY"/>
</dbReference>
<dbReference type="NCBIfam" id="TIGR00043">
    <property type="entry name" value="rRNA maturation RNase YbeY"/>
    <property type="match status" value="1"/>
</dbReference>
<evidence type="ECO:0000256" key="2">
    <source>
        <dbReference type="ARBA" id="ARBA00022517"/>
    </source>
</evidence>
<keyword evidence="6 8" id="KW-0378">Hydrolase</keyword>
<dbReference type="HAMAP" id="MF_00009">
    <property type="entry name" value="Endoribonucl_YbeY"/>
    <property type="match status" value="1"/>
</dbReference>
<dbReference type="Proteomes" id="UP000738126">
    <property type="component" value="Unassembled WGS sequence"/>
</dbReference>
<dbReference type="Gene3D" id="3.40.390.30">
    <property type="entry name" value="Metalloproteases ('zincins'), catalytic domain"/>
    <property type="match status" value="1"/>
</dbReference>
<comment type="cofactor">
    <cofactor evidence="8">
        <name>Zn(2+)</name>
        <dbReference type="ChEBI" id="CHEBI:29105"/>
    </cofactor>
    <text evidence="8">Binds 1 zinc ion.</text>
</comment>
<comment type="caution">
    <text evidence="9">The sequence shown here is derived from an EMBL/GenBank/DDBJ whole genome shotgun (WGS) entry which is preliminary data.</text>
</comment>
<protein>
    <recommendedName>
        <fullName evidence="8">Endoribonuclease YbeY</fullName>
        <ecNumber evidence="8">3.1.-.-</ecNumber>
    </recommendedName>
</protein>
<organism evidence="9 10">
    <name type="scientific">Halorhodospira neutriphila</name>
    <dbReference type="NCBI Taxonomy" id="168379"/>
    <lineage>
        <taxon>Bacteria</taxon>
        <taxon>Pseudomonadati</taxon>
        <taxon>Pseudomonadota</taxon>
        <taxon>Gammaproteobacteria</taxon>
        <taxon>Chromatiales</taxon>
        <taxon>Ectothiorhodospiraceae</taxon>
        <taxon>Halorhodospira</taxon>
    </lineage>
</organism>
<evidence type="ECO:0000256" key="8">
    <source>
        <dbReference type="HAMAP-Rule" id="MF_00009"/>
    </source>
</evidence>
<dbReference type="EMBL" id="NRSH01000019">
    <property type="protein sequence ID" value="MBK1726023.1"/>
    <property type="molecule type" value="Genomic_DNA"/>
</dbReference>
<feature type="binding site" evidence="8">
    <location>
        <position position="123"/>
    </location>
    <ligand>
        <name>Zn(2+)</name>
        <dbReference type="ChEBI" id="CHEBI:29105"/>
        <note>catalytic</note>
    </ligand>
</feature>
<keyword evidence="8" id="KW-0698">rRNA processing</keyword>
<dbReference type="InterPro" id="IPR023091">
    <property type="entry name" value="MetalPrtase_cat_dom_sf_prd"/>
</dbReference>
<dbReference type="EC" id="3.1.-.-" evidence="8"/>
<sequence length="149" mass="15959">MTALELAFQPAAALPSPAEAAFREWLAAALAASGRGGEVTVRVVDAAESQALNRDYRGRDAPTNVLSFPFEPPPGIDDPGILGDLVICAAVVAREAAEQGKPERAHWAHMTVHGALHLLGYDHQHDAEAERMEAEERRILAGLGFPDPY</sequence>
<keyword evidence="8" id="KW-0963">Cytoplasm</keyword>
<dbReference type="PANTHER" id="PTHR46986:SF1">
    <property type="entry name" value="ENDORIBONUCLEASE YBEY, CHLOROPLASTIC"/>
    <property type="match status" value="1"/>
</dbReference>
<dbReference type="Pfam" id="PF02130">
    <property type="entry name" value="YbeY"/>
    <property type="match status" value="1"/>
</dbReference>
<evidence type="ECO:0000256" key="4">
    <source>
        <dbReference type="ARBA" id="ARBA00022723"/>
    </source>
</evidence>
<keyword evidence="7 8" id="KW-0862">Zinc</keyword>
<keyword evidence="10" id="KW-1185">Reference proteome</keyword>
<comment type="similarity">
    <text evidence="1 8">Belongs to the endoribonuclease YbeY family.</text>
</comment>
<evidence type="ECO:0000313" key="10">
    <source>
        <dbReference type="Proteomes" id="UP000738126"/>
    </source>
</evidence>
<feature type="binding site" evidence="8">
    <location>
        <position position="113"/>
    </location>
    <ligand>
        <name>Zn(2+)</name>
        <dbReference type="ChEBI" id="CHEBI:29105"/>
        <note>catalytic</note>
    </ligand>
</feature>
<accession>A0ABS1E3E5</accession>
<evidence type="ECO:0000256" key="7">
    <source>
        <dbReference type="ARBA" id="ARBA00022833"/>
    </source>
</evidence>
<dbReference type="InterPro" id="IPR020549">
    <property type="entry name" value="YbeY_CS"/>
</dbReference>
<dbReference type="PANTHER" id="PTHR46986">
    <property type="entry name" value="ENDORIBONUCLEASE YBEY, CHLOROPLASTIC"/>
    <property type="match status" value="1"/>
</dbReference>
<evidence type="ECO:0000256" key="6">
    <source>
        <dbReference type="ARBA" id="ARBA00022801"/>
    </source>
</evidence>
<keyword evidence="5 8" id="KW-0255">Endonuclease</keyword>
<comment type="subcellular location">
    <subcellularLocation>
        <location evidence="8">Cytoplasm</location>
    </subcellularLocation>
</comment>
<gene>
    <name evidence="8" type="primary">ybeY</name>
    <name evidence="9" type="ORF">CKO13_03105</name>
</gene>
<feature type="binding site" evidence="8">
    <location>
        <position position="117"/>
    </location>
    <ligand>
        <name>Zn(2+)</name>
        <dbReference type="ChEBI" id="CHEBI:29105"/>
        <note>catalytic</note>
    </ligand>
</feature>
<dbReference type="PROSITE" id="PS01306">
    <property type="entry name" value="UPF0054"/>
    <property type="match status" value="1"/>
</dbReference>
<keyword evidence="4 8" id="KW-0479">Metal-binding</keyword>
<keyword evidence="2 8" id="KW-0690">Ribosome biogenesis</keyword>
<evidence type="ECO:0000256" key="3">
    <source>
        <dbReference type="ARBA" id="ARBA00022722"/>
    </source>
</evidence>